<protein>
    <submittedName>
        <fullName evidence="2">Uncharacterized protein</fullName>
    </submittedName>
</protein>
<organism evidence="2 3">
    <name type="scientific">Symbiodinium microadriaticum</name>
    <name type="common">Dinoflagellate</name>
    <name type="synonym">Zooxanthella microadriatica</name>
    <dbReference type="NCBI Taxonomy" id="2951"/>
    <lineage>
        <taxon>Eukaryota</taxon>
        <taxon>Sar</taxon>
        <taxon>Alveolata</taxon>
        <taxon>Dinophyceae</taxon>
        <taxon>Suessiales</taxon>
        <taxon>Symbiodiniaceae</taxon>
        <taxon>Symbiodinium</taxon>
    </lineage>
</organism>
<evidence type="ECO:0000313" key="2">
    <source>
        <dbReference type="EMBL" id="OLP84551.1"/>
    </source>
</evidence>
<comment type="caution">
    <text evidence="2">The sequence shown here is derived from an EMBL/GenBank/DDBJ whole genome shotgun (WGS) entry which is preliminary data.</text>
</comment>
<feature type="compositionally biased region" description="Low complexity" evidence="1">
    <location>
        <begin position="63"/>
        <end position="73"/>
    </location>
</feature>
<dbReference type="AlphaFoldDB" id="A0A1Q9CNP6"/>
<accession>A0A1Q9CNP6</accession>
<sequence>MEATARHRPKGTDLEDMYAFLPDQLGKHEKDVAEHAEPVATKAMSLHTAGPAGKRANSLTQIRARPAAATASEACRRRTRGSSTGANRKALVWKPKQSQTCEAVAGDRVHPALFRRGGC</sequence>
<name>A0A1Q9CNP6_SYMMI</name>
<evidence type="ECO:0000256" key="1">
    <source>
        <dbReference type="SAM" id="MobiDB-lite"/>
    </source>
</evidence>
<feature type="region of interest" description="Disordered" evidence="1">
    <location>
        <begin position="47"/>
        <end position="90"/>
    </location>
</feature>
<proteinExistence type="predicted"/>
<keyword evidence="3" id="KW-1185">Reference proteome</keyword>
<dbReference type="EMBL" id="LSRX01001033">
    <property type="protein sequence ID" value="OLP84551.1"/>
    <property type="molecule type" value="Genomic_DNA"/>
</dbReference>
<reference evidence="2 3" key="1">
    <citation type="submission" date="2016-02" db="EMBL/GenBank/DDBJ databases">
        <title>Genome analysis of coral dinoflagellate symbionts highlights evolutionary adaptations to a symbiotic lifestyle.</title>
        <authorList>
            <person name="Aranda M."/>
            <person name="Li Y."/>
            <person name="Liew Y.J."/>
            <person name="Baumgarten S."/>
            <person name="Simakov O."/>
            <person name="Wilson M."/>
            <person name="Piel J."/>
            <person name="Ashoor H."/>
            <person name="Bougouffa S."/>
            <person name="Bajic V.B."/>
            <person name="Ryu T."/>
            <person name="Ravasi T."/>
            <person name="Bayer T."/>
            <person name="Micklem G."/>
            <person name="Kim H."/>
            <person name="Bhak J."/>
            <person name="Lajeunesse T.C."/>
            <person name="Voolstra C.R."/>
        </authorList>
    </citation>
    <scope>NUCLEOTIDE SEQUENCE [LARGE SCALE GENOMIC DNA]</scope>
    <source>
        <strain evidence="2 3">CCMP2467</strain>
    </source>
</reference>
<evidence type="ECO:0000313" key="3">
    <source>
        <dbReference type="Proteomes" id="UP000186817"/>
    </source>
</evidence>
<gene>
    <name evidence="2" type="ORF">AK812_SmicGene49070</name>
</gene>
<dbReference type="Proteomes" id="UP000186817">
    <property type="component" value="Unassembled WGS sequence"/>
</dbReference>